<dbReference type="GO" id="GO:0004674">
    <property type="term" value="F:protein serine/threonine kinase activity"/>
    <property type="evidence" value="ECO:0007669"/>
    <property type="project" value="TreeGrafter"/>
</dbReference>
<dbReference type="InterPro" id="IPR008271">
    <property type="entry name" value="Ser/Thr_kinase_AS"/>
</dbReference>
<dbReference type="GO" id="GO:0005524">
    <property type="term" value="F:ATP binding"/>
    <property type="evidence" value="ECO:0007669"/>
    <property type="project" value="UniProtKB-KW"/>
</dbReference>
<dbReference type="Pfam" id="PF00069">
    <property type="entry name" value="Pkinase"/>
    <property type="match status" value="1"/>
</dbReference>
<feature type="compositionally biased region" description="Basic residues" evidence="5">
    <location>
        <begin position="422"/>
        <end position="434"/>
    </location>
</feature>
<feature type="compositionally biased region" description="Low complexity" evidence="5">
    <location>
        <begin position="272"/>
        <end position="282"/>
    </location>
</feature>
<reference evidence="7 8" key="1">
    <citation type="submission" date="2020-08" db="EMBL/GenBank/DDBJ databases">
        <title>Genomic Encyclopedia of Type Strains, Phase IV (KMG-IV): sequencing the most valuable type-strain genomes for metagenomic binning, comparative biology and taxonomic classification.</title>
        <authorList>
            <person name="Goeker M."/>
        </authorList>
    </citation>
    <scope>NUCLEOTIDE SEQUENCE [LARGE SCALE GENOMIC DNA]</scope>
    <source>
        <strain evidence="7 8">DSM 45385</strain>
    </source>
</reference>
<feature type="compositionally biased region" description="Low complexity" evidence="5">
    <location>
        <begin position="445"/>
        <end position="478"/>
    </location>
</feature>
<keyword evidence="8" id="KW-1185">Reference proteome</keyword>
<gene>
    <name evidence="7" type="ORF">HNR40_003030</name>
</gene>
<evidence type="ECO:0000256" key="4">
    <source>
        <dbReference type="ARBA" id="ARBA00022840"/>
    </source>
</evidence>
<keyword evidence="3" id="KW-0418">Kinase</keyword>
<feature type="region of interest" description="Disordered" evidence="5">
    <location>
        <begin position="407"/>
        <end position="478"/>
    </location>
</feature>
<organism evidence="7 8">
    <name type="scientific">Nonomuraea endophytica</name>
    <dbReference type="NCBI Taxonomy" id="714136"/>
    <lineage>
        <taxon>Bacteria</taxon>
        <taxon>Bacillati</taxon>
        <taxon>Actinomycetota</taxon>
        <taxon>Actinomycetes</taxon>
        <taxon>Streptosporangiales</taxon>
        <taxon>Streptosporangiaceae</taxon>
        <taxon>Nonomuraea</taxon>
    </lineage>
</organism>
<dbReference type="SUPFAM" id="SSF56112">
    <property type="entry name" value="Protein kinase-like (PK-like)"/>
    <property type="match status" value="1"/>
</dbReference>
<dbReference type="PROSITE" id="PS00108">
    <property type="entry name" value="PROTEIN_KINASE_ST"/>
    <property type="match status" value="1"/>
</dbReference>
<keyword evidence="2" id="KW-0547">Nucleotide-binding</keyword>
<feature type="region of interest" description="Disordered" evidence="5">
    <location>
        <begin position="248"/>
        <end position="364"/>
    </location>
</feature>
<dbReference type="PANTHER" id="PTHR43289">
    <property type="entry name" value="MITOGEN-ACTIVATED PROTEIN KINASE KINASE KINASE 20-RELATED"/>
    <property type="match status" value="1"/>
</dbReference>
<dbReference type="CDD" id="cd14014">
    <property type="entry name" value="STKc_PknB_like"/>
    <property type="match status" value="1"/>
</dbReference>
<dbReference type="InterPro" id="IPR011009">
    <property type="entry name" value="Kinase-like_dom_sf"/>
</dbReference>
<evidence type="ECO:0000259" key="6">
    <source>
        <dbReference type="PROSITE" id="PS50011"/>
    </source>
</evidence>
<dbReference type="Gene3D" id="1.10.510.10">
    <property type="entry name" value="Transferase(Phosphotransferase) domain 1"/>
    <property type="match status" value="1"/>
</dbReference>
<evidence type="ECO:0000313" key="7">
    <source>
        <dbReference type="EMBL" id="MBB5077557.1"/>
    </source>
</evidence>
<evidence type="ECO:0000313" key="8">
    <source>
        <dbReference type="Proteomes" id="UP000568380"/>
    </source>
</evidence>
<dbReference type="InterPro" id="IPR000719">
    <property type="entry name" value="Prot_kinase_dom"/>
</dbReference>
<name>A0A7W8A101_9ACTN</name>
<keyword evidence="1" id="KW-0808">Transferase</keyword>
<dbReference type="EMBL" id="JACHIN010000003">
    <property type="protein sequence ID" value="MBB5077557.1"/>
    <property type="molecule type" value="Genomic_DNA"/>
</dbReference>
<evidence type="ECO:0000256" key="1">
    <source>
        <dbReference type="ARBA" id="ARBA00022679"/>
    </source>
</evidence>
<dbReference type="PANTHER" id="PTHR43289:SF34">
    <property type="entry name" value="SERINE_THREONINE-PROTEIN KINASE YBDM-RELATED"/>
    <property type="match status" value="1"/>
</dbReference>
<evidence type="ECO:0000256" key="3">
    <source>
        <dbReference type="ARBA" id="ARBA00022777"/>
    </source>
</evidence>
<accession>A0A7W8A101</accession>
<feature type="domain" description="Protein kinase" evidence="6">
    <location>
        <begin position="1"/>
        <end position="246"/>
    </location>
</feature>
<evidence type="ECO:0000256" key="5">
    <source>
        <dbReference type="SAM" id="MobiDB-lite"/>
    </source>
</evidence>
<proteinExistence type="predicted"/>
<comment type="caution">
    <text evidence="7">The sequence shown here is derived from an EMBL/GenBank/DDBJ whole genome shotgun (WGS) entry which is preliminary data.</text>
</comment>
<dbReference type="AlphaFoldDB" id="A0A7W8A101"/>
<feature type="compositionally biased region" description="Low complexity" evidence="5">
    <location>
        <begin position="407"/>
        <end position="421"/>
    </location>
</feature>
<dbReference type="PROSITE" id="PS50011">
    <property type="entry name" value="PROTEIN_KINASE_DOM"/>
    <property type="match status" value="1"/>
</dbReference>
<keyword evidence="4" id="KW-0067">ATP-binding</keyword>
<dbReference type="Proteomes" id="UP000568380">
    <property type="component" value="Unassembled WGS sequence"/>
</dbReference>
<evidence type="ECO:0000256" key="2">
    <source>
        <dbReference type="ARBA" id="ARBA00022741"/>
    </source>
</evidence>
<feature type="compositionally biased region" description="Basic and acidic residues" evidence="5">
    <location>
        <begin position="350"/>
        <end position="359"/>
    </location>
</feature>
<protein>
    <recommendedName>
        <fullName evidence="6">Protein kinase domain-containing protein</fullName>
    </recommendedName>
</protein>
<sequence length="584" mass="59952">MYLGQADNGPPVAVKVLRDGLGGDDRFAKEIAAARRVEPFCIAQVLDASLGGGPGPGRRYRPGQGMPGQGYGRPYIVTEYVEGPSLHEAGRHSGADLQRLAVATATALAAIHEAGVVHRDFKPANVLLGPGGPRVIDFGIARATDAAATATSGIVGTPAYMAPEQLAGHDVGPAADVFAWASVIVFAATGTPPFGSDTLPAIINRILHNEPQLGDLPRQLRGVVYDCLAKDPAARPPMREVLLRLLGGDQRPAPDPQSPAQGYAGPAGGHAGPTPGHAGSPHGRARSAPGHAGPTPGQAGPAWDHAGSPPGHAGSAWDRAGSAPGHAGPAWDRAGSAPGHGQGGQVTDPGGRRDQVTDRVHRRKPVKAALAVPLAVAGAVVVAGGLVSGLTWLGGGSGLWAAAAPYTSTPTANGGKTPRPGKTTRKPTPKKTPKRTPTPKPSNERTPQSPTPTRESPTPERTTPAPTRTTKKPAPAAAKVRVLGIDLRGGPGQDHTASCYMPPVGFSGSLESSRSEVWISYAWVVDGQVKHSNRTWVPKGEFTAPALAHQYMLKTGGHNVTLKVTAPGSAARSLPFSVCSMEGQ</sequence>